<dbReference type="GO" id="GO:0005960">
    <property type="term" value="C:glycine cleavage complex"/>
    <property type="evidence" value="ECO:0007669"/>
    <property type="project" value="InterPro"/>
</dbReference>
<dbReference type="PANTHER" id="PTHR11715">
    <property type="entry name" value="GLYCINE CLEAVAGE SYSTEM H PROTEIN"/>
    <property type="match status" value="1"/>
</dbReference>
<dbReference type="OrthoDB" id="2401220at2"/>
<evidence type="ECO:0000313" key="2">
    <source>
        <dbReference type="EMBL" id="AQS53402.1"/>
    </source>
</evidence>
<dbReference type="GO" id="GO:0009249">
    <property type="term" value="P:protein lipoylation"/>
    <property type="evidence" value="ECO:0007669"/>
    <property type="project" value="TreeGrafter"/>
</dbReference>
<keyword evidence="3" id="KW-1185">Reference proteome</keyword>
<evidence type="ECO:0000313" key="3">
    <source>
        <dbReference type="Proteomes" id="UP000188993"/>
    </source>
</evidence>
<accession>A0A1S6IPB6</accession>
<proteinExistence type="predicted"/>
<dbReference type="Gene3D" id="2.40.50.100">
    <property type="match status" value="1"/>
</dbReference>
<evidence type="ECO:0000256" key="1">
    <source>
        <dbReference type="ARBA" id="ARBA00022823"/>
    </source>
</evidence>
<dbReference type="SUPFAM" id="SSF51230">
    <property type="entry name" value="Single hybrid motif"/>
    <property type="match status" value="1"/>
</dbReference>
<protein>
    <submittedName>
        <fullName evidence="2">Glycine cleavage system H-like protein</fullName>
    </submittedName>
</protein>
<dbReference type="CDD" id="cd06848">
    <property type="entry name" value="GCS_H"/>
    <property type="match status" value="1"/>
</dbReference>
<dbReference type="PANTHER" id="PTHR11715:SF3">
    <property type="entry name" value="GLYCINE CLEAVAGE SYSTEM H PROTEIN-RELATED"/>
    <property type="match status" value="1"/>
</dbReference>
<dbReference type="AlphaFoldDB" id="A0A1S6IPB6"/>
<dbReference type="GO" id="GO:0005829">
    <property type="term" value="C:cytosol"/>
    <property type="evidence" value="ECO:0007669"/>
    <property type="project" value="TreeGrafter"/>
</dbReference>
<reference evidence="2 3" key="1">
    <citation type="journal article" date="2014" name="Int. J. Syst. Evol. Microbiol.">
        <title>Jeotgalibaca dankookensis gen. nov., sp. nov., a member of the family Carnobacteriaceae, isolated from seujeot (Korean traditional food).</title>
        <authorList>
            <person name="Lee D.G."/>
            <person name="Trujillo M.E."/>
            <person name="Kang H."/>
            <person name="Ahn T.Y."/>
        </authorList>
    </citation>
    <scope>NUCLEOTIDE SEQUENCE [LARGE SCALE GENOMIC DNA]</scope>
    <source>
        <strain evidence="2 3">EX-07</strain>
    </source>
</reference>
<dbReference type="InterPro" id="IPR033753">
    <property type="entry name" value="GCV_H/Fam206"/>
</dbReference>
<dbReference type="Pfam" id="PF01597">
    <property type="entry name" value="GCV_H"/>
    <property type="match status" value="1"/>
</dbReference>
<dbReference type="STRING" id="708126.BW727_101032"/>
<name>A0A1S6IPB6_9LACT</name>
<sequence length="116" mass="12589">MSEIKYSQEGFWVEKKETHYIIGLSDKGQDDLGEVSFVDLPAEGPIQKDEVLIGVEAAKAVTELPAPVSGTIIEVNEGLEDDPSQLDSPDIQKNWIVKMTAVSEEAFLALGNQSGL</sequence>
<dbReference type="RefSeq" id="WP_062470186.1">
    <property type="nucleotide sequence ID" value="NZ_BBYN01000018.1"/>
</dbReference>
<dbReference type="KEGG" id="jda:BW727_101032"/>
<keyword evidence="1" id="KW-0450">Lipoyl</keyword>
<dbReference type="Proteomes" id="UP000188993">
    <property type="component" value="Chromosome"/>
</dbReference>
<organism evidence="2 3">
    <name type="scientific">Jeotgalibaca dankookensis</name>
    <dbReference type="NCBI Taxonomy" id="708126"/>
    <lineage>
        <taxon>Bacteria</taxon>
        <taxon>Bacillati</taxon>
        <taxon>Bacillota</taxon>
        <taxon>Bacilli</taxon>
        <taxon>Lactobacillales</taxon>
        <taxon>Carnobacteriaceae</taxon>
        <taxon>Jeotgalibaca</taxon>
    </lineage>
</organism>
<dbReference type="InterPro" id="IPR002930">
    <property type="entry name" value="GCV_H"/>
</dbReference>
<dbReference type="GO" id="GO:0019464">
    <property type="term" value="P:glycine decarboxylation via glycine cleavage system"/>
    <property type="evidence" value="ECO:0007669"/>
    <property type="project" value="InterPro"/>
</dbReference>
<dbReference type="InterPro" id="IPR011053">
    <property type="entry name" value="Single_hybrid_motif"/>
</dbReference>
<gene>
    <name evidence="2" type="ORF">BW727_101032</name>
</gene>
<dbReference type="EMBL" id="CP019728">
    <property type="protein sequence ID" value="AQS53402.1"/>
    <property type="molecule type" value="Genomic_DNA"/>
</dbReference>